<protein>
    <submittedName>
        <fullName evidence="1">Uncharacterized protein</fullName>
    </submittedName>
</protein>
<dbReference type="Proteomes" id="UP000053105">
    <property type="component" value="Unassembled WGS sequence"/>
</dbReference>
<evidence type="ECO:0000313" key="1">
    <source>
        <dbReference type="EMBL" id="KOX77517.1"/>
    </source>
</evidence>
<organism evidence="1 2">
    <name type="scientific">Melipona quadrifasciata</name>
    <dbReference type="NCBI Taxonomy" id="166423"/>
    <lineage>
        <taxon>Eukaryota</taxon>
        <taxon>Metazoa</taxon>
        <taxon>Ecdysozoa</taxon>
        <taxon>Arthropoda</taxon>
        <taxon>Hexapoda</taxon>
        <taxon>Insecta</taxon>
        <taxon>Pterygota</taxon>
        <taxon>Neoptera</taxon>
        <taxon>Endopterygota</taxon>
        <taxon>Hymenoptera</taxon>
        <taxon>Apocrita</taxon>
        <taxon>Aculeata</taxon>
        <taxon>Apoidea</taxon>
        <taxon>Anthophila</taxon>
        <taxon>Apidae</taxon>
        <taxon>Melipona</taxon>
    </lineage>
</organism>
<dbReference type="EMBL" id="KQ435732">
    <property type="protein sequence ID" value="KOX77517.1"/>
    <property type="molecule type" value="Genomic_DNA"/>
</dbReference>
<dbReference type="AlphaFoldDB" id="A0A0M9A599"/>
<sequence>MLKILKYKIEITSQENNTTFDAHGRTSIENLFNVLWEIDGFDEELRIKWNRIEERKRIVKELEIFKIHDG</sequence>
<proteinExistence type="predicted"/>
<evidence type="ECO:0000313" key="2">
    <source>
        <dbReference type="Proteomes" id="UP000053105"/>
    </source>
</evidence>
<gene>
    <name evidence="1" type="ORF">WN51_09841</name>
</gene>
<reference evidence="1 2" key="1">
    <citation type="submission" date="2015-07" db="EMBL/GenBank/DDBJ databases">
        <title>The genome of Melipona quadrifasciata.</title>
        <authorList>
            <person name="Pan H."/>
            <person name="Kapheim K."/>
        </authorList>
    </citation>
    <scope>NUCLEOTIDE SEQUENCE [LARGE SCALE GENOMIC DNA]</scope>
    <source>
        <strain evidence="1">0111107301</strain>
        <tissue evidence="1">Whole body</tissue>
    </source>
</reference>
<accession>A0A0M9A599</accession>
<name>A0A0M9A599_9HYME</name>
<keyword evidence="2" id="KW-1185">Reference proteome</keyword>